<reference evidence="1" key="1">
    <citation type="submission" date="2021-02" db="EMBL/GenBank/DDBJ databases">
        <title>Genomic Encyclopedia of Type Strains, Phase IV (KMG-V): Genome sequencing to study the core and pangenomes of soil and plant-associated prokaryotes.</title>
        <authorList>
            <person name="Whitman W."/>
        </authorList>
    </citation>
    <scope>NUCLEOTIDE SEQUENCE</scope>
    <source>
        <strain evidence="1">USDA 406</strain>
    </source>
</reference>
<dbReference type="EMBL" id="JAFICZ010000001">
    <property type="protein sequence ID" value="MBP1298547.1"/>
    <property type="molecule type" value="Genomic_DNA"/>
</dbReference>
<dbReference type="Proteomes" id="UP000673383">
    <property type="component" value="Unassembled WGS sequence"/>
</dbReference>
<evidence type="ECO:0000313" key="2">
    <source>
        <dbReference type="Proteomes" id="UP000673383"/>
    </source>
</evidence>
<dbReference type="AlphaFoldDB" id="A0A8I1YF23"/>
<name>A0A8I1YF23_BRAEL</name>
<organism evidence="1 2">
    <name type="scientific">Bradyrhizobium elkanii</name>
    <dbReference type="NCBI Taxonomy" id="29448"/>
    <lineage>
        <taxon>Bacteria</taxon>
        <taxon>Pseudomonadati</taxon>
        <taxon>Pseudomonadota</taxon>
        <taxon>Alphaproteobacteria</taxon>
        <taxon>Hyphomicrobiales</taxon>
        <taxon>Nitrobacteraceae</taxon>
        <taxon>Bradyrhizobium</taxon>
    </lineage>
</organism>
<sequence>MHATVALALPRDALMMQSLEPTVLLGQRYDP</sequence>
<comment type="caution">
    <text evidence="1">The sequence shown here is derived from an EMBL/GenBank/DDBJ whole genome shotgun (WGS) entry which is preliminary data.</text>
</comment>
<evidence type="ECO:0000313" key="1">
    <source>
        <dbReference type="EMBL" id="MBP1298547.1"/>
    </source>
</evidence>
<proteinExistence type="predicted"/>
<accession>A0A8I1YF23</accession>
<gene>
    <name evidence="1" type="ORF">JOH49_008300</name>
</gene>
<protein>
    <submittedName>
        <fullName evidence="1">Uncharacterized protein</fullName>
    </submittedName>
</protein>